<feature type="signal peptide" evidence="3">
    <location>
        <begin position="1"/>
        <end position="23"/>
    </location>
</feature>
<dbReference type="RefSeq" id="WP_028286371.1">
    <property type="nucleotide sequence ID" value="NZ_BMLF01000001.1"/>
</dbReference>
<dbReference type="GO" id="GO:0007155">
    <property type="term" value="P:cell adhesion"/>
    <property type="evidence" value="ECO:0007669"/>
    <property type="project" value="InterPro"/>
</dbReference>
<comment type="caution">
    <text evidence="4">The sequence shown here is derived from an EMBL/GenBank/DDBJ whole genome shotgun (WGS) entry which is preliminary data.</text>
</comment>
<comment type="similarity">
    <text evidence="1">Belongs to the CsgA/CsgB family.</text>
</comment>
<protein>
    <recommendedName>
        <fullName evidence="6">Curlin associated repeat-containing protein</fullName>
    </recommendedName>
</protein>
<proteinExistence type="inferred from homology"/>
<gene>
    <name evidence="4" type="ORF">GCM10011534_15580</name>
</gene>
<evidence type="ECO:0000256" key="2">
    <source>
        <dbReference type="ARBA" id="ARBA00022729"/>
    </source>
</evidence>
<evidence type="ECO:0000313" key="5">
    <source>
        <dbReference type="Proteomes" id="UP000649829"/>
    </source>
</evidence>
<keyword evidence="5" id="KW-1185">Reference proteome</keyword>
<dbReference type="AlphaFoldDB" id="A0A917WE12"/>
<dbReference type="EMBL" id="BMLF01000001">
    <property type="protein sequence ID" value="GGL94278.1"/>
    <property type="molecule type" value="Genomic_DNA"/>
</dbReference>
<accession>A0A917WE12</accession>
<evidence type="ECO:0000256" key="1">
    <source>
        <dbReference type="ARBA" id="ARBA00009766"/>
    </source>
</evidence>
<sequence>MKLATRLLSATALAILPASALYAADDNVAHIDQIGADNAALIDQVGARNRVGLEDDAALQNGYYNALTVRQTGADNRVGTEGDGLEQNGQLASPSVHNIITIEQSSSENIVGEVLQSALGAIPGEANRLIVLQEGDKGNRVSVVYQIQENAMPGQIADITQSGEGNRIALLRQRSISSKQDGENTITARFSGDFNGLRALTGPALISGVPDAALIQDTGANGLGANGNQIDVAVTGGFNGFGIYQGGELNSVGLITITGDSNELGIRQDGYENDLTTSVISGDQNRIGIDQMGTNRAFLDLVGQSDDNDILGIQIGTNDLRFYVEGDRNRASAKQDYDSGMGGGNAAEFRVIGSDNVFDLLQEGTNTATFTVEGDFNNNSGAILAGDAAIGGLVAGVIRQVGTGNAIEATITGDANLLAALQTGASNTFVAVISGKSNQAALVQDGTLNTAYLAQTGNGNIAGIIQ</sequence>
<evidence type="ECO:0008006" key="6">
    <source>
        <dbReference type="Google" id="ProtNLM"/>
    </source>
</evidence>
<evidence type="ECO:0000256" key="3">
    <source>
        <dbReference type="SAM" id="SignalP"/>
    </source>
</evidence>
<reference evidence="4" key="2">
    <citation type="submission" date="2020-09" db="EMBL/GenBank/DDBJ databases">
        <authorList>
            <person name="Sun Q."/>
            <person name="Zhou Y."/>
        </authorList>
    </citation>
    <scope>NUCLEOTIDE SEQUENCE</scope>
    <source>
        <strain evidence="4">CGMCC 1.6293</strain>
    </source>
</reference>
<evidence type="ECO:0000313" key="4">
    <source>
        <dbReference type="EMBL" id="GGL94278.1"/>
    </source>
</evidence>
<reference evidence="4" key="1">
    <citation type="journal article" date="2014" name="Int. J. Syst. Evol. Microbiol.">
        <title>Complete genome sequence of Corynebacterium casei LMG S-19264T (=DSM 44701T), isolated from a smear-ripened cheese.</title>
        <authorList>
            <consortium name="US DOE Joint Genome Institute (JGI-PGF)"/>
            <person name="Walter F."/>
            <person name="Albersmeier A."/>
            <person name="Kalinowski J."/>
            <person name="Ruckert C."/>
        </authorList>
    </citation>
    <scope>NUCLEOTIDE SEQUENCE</scope>
    <source>
        <strain evidence="4">CGMCC 1.6293</strain>
    </source>
</reference>
<keyword evidence="2 3" id="KW-0732">Signal</keyword>
<dbReference type="InterPro" id="IPR009742">
    <property type="entry name" value="Curlin_rpt"/>
</dbReference>
<organism evidence="4 5">
    <name type="scientific">Pseudooceanicola nanhaiensis</name>
    <dbReference type="NCBI Taxonomy" id="375761"/>
    <lineage>
        <taxon>Bacteria</taxon>
        <taxon>Pseudomonadati</taxon>
        <taxon>Pseudomonadota</taxon>
        <taxon>Alphaproteobacteria</taxon>
        <taxon>Rhodobacterales</taxon>
        <taxon>Paracoccaceae</taxon>
        <taxon>Pseudooceanicola</taxon>
    </lineage>
</organism>
<dbReference type="GO" id="GO:0009289">
    <property type="term" value="C:pilus"/>
    <property type="evidence" value="ECO:0007669"/>
    <property type="project" value="InterPro"/>
</dbReference>
<dbReference type="Proteomes" id="UP000649829">
    <property type="component" value="Unassembled WGS sequence"/>
</dbReference>
<feature type="chain" id="PRO_5036903663" description="Curlin associated repeat-containing protein" evidence="3">
    <location>
        <begin position="24"/>
        <end position="466"/>
    </location>
</feature>
<dbReference type="Pfam" id="PF07012">
    <property type="entry name" value="Curlin_rpt"/>
    <property type="match status" value="1"/>
</dbReference>
<name>A0A917WE12_9RHOB</name>